<dbReference type="Pfam" id="PF13620">
    <property type="entry name" value="CarboxypepD_reg"/>
    <property type="match status" value="1"/>
</dbReference>
<protein>
    <submittedName>
        <fullName evidence="1">Uncharacterized protein</fullName>
    </submittedName>
</protein>
<name>A0A6J4QJX6_9PSEU</name>
<organism evidence="1">
    <name type="scientific">uncultured Pseudonocardia sp</name>
    <dbReference type="NCBI Taxonomy" id="211455"/>
    <lineage>
        <taxon>Bacteria</taxon>
        <taxon>Bacillati</taxon>
        <taxon>Actinomycetota</taxon>
        <taxon>Actinomycetes</taxon>
        <taxon>Pseudonocardiales</taxon>
        <taxon>Pseudonocardiaceae</taxon>
        <taxon>Pseudonocardia</taxon>
        <taxon>environmental samples</taxon>
    </lineage>
</organism>
<dbReference type="GO" id="GO:0005975">
    <property type="term" value="P:carbohydrate metabolic process"/>
    <property type="evidence" value="ECO:0007669"/>
    <property type="project" value="UniProtKB-ARBA"/>
</dbReference>
<dbReference type="EMBL" id="CADCUS010000608">
    <property type="protein sequence ID" value="CAA9446958.1"/>
    <property type="molecule type" value="Genomic_DNA"/>
</dbReference>
<proteinExistence type="predicted"/>
<gene>
    <name evidence="1" type="ORF">AVDCRST_MAG66-4526</name>
</gene>
<dbReference type="AlphaFoldDB" id="A0A6J4QJX6"/>
<reference evidence="1" key="1">
    <citation type="submission" date="2020-02" db="EMBL/GenBank/DDBJ databases">
        <authorList>
            <person name="Meier V. D."/>
        </authorList>
    </citation>
    <scope>NUCLEOTIDE SEQUENCE</scope>
    <source>
        <strain evidence="1">AVDCRST_MAG66</strain>
    </source>
</reference>
<accession>A0A6J4QJX6</accession>
<sequence>MALLDAGGRQTAAACGATGELTAPRPGSYVLVATATGHQTGALALGVADAPVQAELLLVRSAVLRGHVTGEDGPVPGARVTLVQDGEVVETADGDGDGAYRVDGLAAGEYAVSVAAAGCEPHVELVALPDEAELVHDVELTPAGVAAGWGGDGG</sequence>
<dbReference type="SUPFAM" id="SSF49478">
    <property type="entry name" value="Cna protein B-type domain"/>
    <property type="match status" value="1"/>
</dbReference>
<dbReference type="InterPro" id="IPR013783">
    <property type="entry name" value="Ig-like_fold"/>
</dbReference>
<evidence type="ECO:0000313" key="1">
    <source>
        <dbReference type="EMBL" id="CAA9446958.1"/>
    </source>
</evidence>
<dbReference type="Gene3D" id="2.60.40.10">
    <property type="entry name" value="Immunoglobulins"/>
    <property type="match status" value="1"/>
</dbReference>